<dbReference type="PANTHER" id="PTHR33434">
    <property type="entry name" value="DEGV DOMAIN-CONTAINING PROTEIN DR_1986-RELATED"/>
    <property type="match status" value="1"/>
</dbReference>
<keyword evidence="1" id="KW-0446">Lipid-binding</keyword>
<dbReference type="GO" id="GO:0005509">
    <property type="term" value="F:calcium ion binding"/>
    <property type="evidence" value="ECO:0007669"/>
    <property type="project" value="InterPro"/>
</dbReference>
<dbReference type="Pfam" id="PF02645">
    <property type="entry name" value="DegV"/>
    <property type="match status" value="1"/>
</dbReference>
<dbReference type="InterPro" id="IPR043168">
    <property type="entry name" value="DegV_C"/>
</dbReference>
<feature type="domain" description="Sporulation initiation factor Spo0A C-terminal" evidence="2">
    <location>
        <begin position="339"/>
        <end position="436"/>
    </location>
</feature>
<dbReference type="InterPro" id="IPR003797">
    <property type="entry name" value="DegV"/>
</dbReference>
<dbReference type="SUPFAM" id="SSF46894">
    <property type="entry name" value="C-terminal effector domain of the bipartite response regulators"/>
    <property type="match status" value="1"/>
</dbReference>
<reference evidence="3" key="1">
    <citation type="submission" date="2022-11" db="EMBL/GenBank/DDBJ databases">
        <title>Draft genome sequence of Sellimonas catena strain 12EGH17.</title>
        <authorList>
            <person name="Atsushi H."/>
            <person name="Moriya O."/>
            <person name="Mitsuo S."/>
        </authorList>
    </citation>
    <scope>NUCLEOTIDE SEQUENCE</scope>
    <source>
        <strain evidence="3">12EGH17</strain>
    </source>
</reference>
<comment type="caution">
    <text evidence="4">The sequence shown here is derived from an EMBL/GenBank/DDBJ whole genome shotgun (WGS) entry which is preliminary data.</text>
</comment>
<dbReference type="InterPro" id="IPR036388">
    <property type="entry name" value="WH-like_DNA-bd_sf"/>
</dbReference>
<dbReference type="Proteomes" id="UP001145094">
    <property type="component" value="Unassembled WGS sequence"/>
</dbReference>
<dbReference type="GO" id="GO:0003700">
    <property type="term" value="F:DNA-binding transcription factor activity"/>
    <property type="evidence" value="ECO:0007669"/>
    <property type="project" value="InterPro"/>
</dbReference>
<reference evidence="4 6" key="5">
    <citation type="journal article" date="2023" name="Int. J. Syst. Evol. Microbiol.">
        <title>Sellimonas catena sp. nov., isolated from human faeces.</title>
        <authorList>
            <person name="Hisatomi A."/>
            <person name="Ohkuma M."/>
            <person name="Sakamoto M."/>
        </authorList>
    </citation>
    <scope>NUCLEOTIDE SEQUENCE</scope>
    <source>
        <strain evidence="3 6">12EGH17</strain>
        <strain evidence="4">18CBH55</strain>
    </source>
</reference>
<organism evidence="4 5">
    <name type="scientific">Sellimonas catena</name>
    <dbReference type="NCBI Taxonomy" id="2994035"/>
    <lineage>
        <taxon>Bacteria</taxon>
        <taxon>Bacillati</taxon>
        <taxon>Bacillota</taxon>
        <taxon>Clostridia</taxon>
        <taxon>Lachnospirales</taxon>
        <taxon>Lachnospiraceae</taxon>
        <taxon>Sellimonas</taxon>
    </lineage>
</organism>
<evidence type="ECO:0000313" key="5">
    <source>
        <dbReference type="Proteomes" id="UP001145094"/>
    </source>
</evidence>
<dbReference type="Gene3D" id="3.40.50.10170">
    <property type="match status" value="1"/>
</dbReference>
<protein>
    <recommendedName>
        <fullName evidence="2">Sporulation initiation factor Spo0A C-terminal domain-containing protein</fullName>
    </recommendedName>
</protein>
<dbReference type="Pfam" id="PF08769">
    <property type="entry name" value="Spo0A_C"/>
    <property type="match status" value="1"/>
</dbReference>
<evidence type="ECO:0000313" key="6">
    <source>
        <dbReference type="Proteomes" id="UP001145145"/>
    </source>
</evidence>
<evidence type="ECO:0000256" key="1">
    <source>
        <dbReference type="ARBA" id="ARBA00023121"/>
    </source>
</evidence>
<gene>
    <name evidence="3" type="ORF">Selli1_02150</name>
    <name evidence="4" type="ORF">Selli2_17540</name>
</gene>
<dbReference type="InterPro" id="IPR016032">
    <property type="entry name" value="Sig_transdc_resp-reg_C-effctor"/>
</dbReference>
<evidence type="ECO:0000259" key="2">
    <source>
        <dbReference type="Pfam" id="PF08769"/>
    </source>
</evidence>
<dbReference type="GO" id="GO:0008289">
    <property type="term" value="F:lipid binding"/>
    <property type="evidence" value="ECO:0007669"/>
    <property type="project" value="UniProtKB-KW"/>
</dbReference>
<evidence type="ECO:0000313" key="3">
    <source>
        <dbReference type="EMBL" id="GLG03041.1"/>
    </source>
</evidence>
<keyword evidence="6" id="KW-1185">Reference proteome</keyword>
<dbReference type="NCBIfam" id="TIGR00762">
    <property type="entry name" value="DegV"/>
    <property type="match status" value="1"/>
</dbReference>
<dbReference type="GO" id="GO:0005737">
    <property type="term" value="C:cytoplasm"/>
    <property type="evidence" value="ECO:0007669"/>
    <property type="project" value="InterPro"/>
</dbReference>
<evidence type="ECO:0000313" key="4">
    <source>
        <dbReference type="EMBL" id="GLG90327.1"/>
    </source>
</evidence>
<reference evidence="4" key="4">
    <citation type="submission" date="2022-11" db="EMBL/GenBank/DDBJ databases">
        <title>Draft genome sequence of Sellimonas catena strain 18CBH55.</title>
        <authorList>
            <person name="Hisatomi A."/>
            <person name="Ohkuma M."/>
            <person name="Sakamoto M."/>
        </authorList>
    </citation>
    <scope>NUCLEOTIDE SEQUENCE</scope>
    <source>
        <strain evidence="4">18CBH55</strain>
    </source>
</reference>
<dbReference type="PANTHER" id="PTHR33434:SF2">
    <property type="entry name" value="FATTY ACID-BINDING PROTEIN TM_1468"/>
    <property type="match status" value="1"/>
</dbReference>
<dbReference type="Proteomes" id="UP001145145">
    <property type="component" value="Unassembled WGS sequence"/>
</dbReference>
<dbReference type="EMBL" id="BSBO01000001">
    <property type="protein sequence ID" value="GLG03041.1"/>
    <property type="molecule type" value="Genomic_DNA"/>
</dbReference>
<dbReference type="RefSeq" id="WP_281845211.1">
    <property type="nucleotide sequence ID" value="NZ_BSBO01000001.1"/>
</dbReference>
<dbReference type="GO" id="GO:0042173">
    <property type="term" value="P:regulation of sporulation resulting in formation of a cellular spore"/>
    <property type="evidence" value="ECO:0007669"/>
    <property type="project" value="InterPro"/>
</dbReference>
<dbReference type="InterPro" id="IPR014879">
    <property type="entry name" value="Spo0A_C"/>
</dbReference>
<reference evidence="3" key="2">
    <citation type="submission" date="2022-11" db="EMBL/GenBank/DDBJ databases">
        <title>Draft genome sequence of Sellimonas catena strain 12EGH17.</title>
        <authorList>
            <person name="Hisatomi A."/>
            <person name="Ohkuma M."/>
            <person name="Sakamoto M."/>
        </authorList>
    </citation>
    <scope>NUCLEOTIDE SEQUENCE</scope>
    <source>
        <strain evidence="3">12EGH17</strain>
    </source>
</reference>
<dbReference type="GO" id="GO:0003677">
    <property type="term" value="F:DNA binding"/>
    <property type="evidence" value="ECO:0007669"/>
    <property type="project" value="InterPro"/>
</dbReference>
<dbReference type="EMBL" id="BSCH01000010">
    <property type="protein sequence ID" value="GLG90327.1"/>
    <property type="molecule type" value="Genomic_DNA"/>
</dbReference>
<dbReference type="Gene3D" id="1.10.10.10">
    <property type="entry name" value="Winged helix-like DNA-binding domain superfamily/Winged helix DNA-binding domain"/>
    <property type="match status" value="1"/>
</dbReference>
<sequence>MQFGIVSDSSCDLPEAYLQAEQVQIVSFYISFDGENYYQEGKQISIPDFYQKMADNPDCFPKTSMPSVQDYVDAFVPFVKDGMPVLCICLSKKLSGSMQAAINAKQVVEEQYEGARIEILDSALATALQGMLVKAAVEIRNVGESLDEAVRCLGEIRKSGHIFFTTDDLKYLEHGGRIGKAASVAGSVLKIKPLLQFYDGELGPAELCRGRKKSILKLIEKMETYMEEHDIHPEDYYIVTGVGLWVEEYEQFKNQLAERLEEAGFHVAQWEDIQIGATIGVHTGPYPLGTGLLKRWKKECSFLSFFSSILSISVVFPVIFKESRYDSSGGWKEENMQLIYETLRSLGLTSKYQGYQQLAEATKIVLENDNFMLNVTKNIYPEVAFRLKVTSQSVERNIRTAIEVCWRQSGPEGFSKIAGCKITRIPTNAEFIDMFAFYIKTHS</sequence>
<dbReference type="SUPFAM" id="SSF82549">
    <property type="entry name" value="DAK1/DegV-like"/>
    <property type="match status" value="1"/>
</dbReference>
<reference evidence="4" key="3">
    <citation type="submission" date="2022-11" db="EMBL/GenBank/DDBJ databases">
        <title>Draft genome sequence of Sellimonas catena strain 18CBH55.</title>
        <authorList>
            <person name="Atsushi H."/>
            <person name="Moriya O."/>
            <person name="Mitsuo S."/>
        </authorList>
    </citation>
    <scope>NUCLEOTIDE SEQUENCE</scope>
    <source>
        <strain evidence="4">18CBH55</strain>
    </source>
</reference>
<name>A0A9W6CFI6_9FIRM</name>
<dbReference type="PROSITE" id="PS51482">
    <property type="entry name" value="DEGV"/>
    <property type="match status" value="1"/>
</dbReference>
<dbReference type="Gene3D" id="3.30.1180.10">
    <property type="match status" value="1"/>
</dbReference>
<dbReference type="InterPro" id="IPR050270">
    <property type="entry name" value="DegV_domain_contain"/>
</dbReference>
<accession>A0A9W6CFI6</accession>
<proteinExistence type="predicted"/>
<dbReference type="AlphaFoldDB" id="A0A9W6CFI6"/>